<organism evidence="1">
    <name type="scientific">Culex pipiens</name>
    <name type="common">House mosquito</name>
    <dbReference type="NCBI Taxonomy" id="7175"/>
    <lineage>
        <taxon>Eukaryota</taxon>
        <taxon>Metazoa</taxon>
        <taxon>Ecdysozoa</taxon>
        <taxon>Arthropoda</taxon>
        <taxon>Hexapoda</taxon>
        <taxon>Insecta</taxon>
        <taxon>Pterygota</taxon>
        <taxon>Neoptera</taxon>
        <taxon>Endopterygota</taxon>
        <taxon>Diptera</taxon>
        <taxon>Nematocera</taxon>
        <taxon>Culicoidea</taxon>
        <taxon>Culicidae</taxon>
        <taxon>Culicinae</taxon>
        <taxon>Culicini</taxon>
        <taxon>Culex</taxon>
        <taxon>Culex</taxon>
    </lineage>
</organism>
<dbReference type="EMBL" id="HBUE01180615">
    <property type="protein sequence ID" value="CAG6520042.1"/>
    <property type="molecule type" value="Transcribed_RNA"/>
</dbReference>
<protein>
    <submittedName>
        <fullName evidence="1">(northern house mosquito) hypothetical protein</fullName>
    </submittedName>
</protein>
<accession>A0A8D8JJ52</accession>
<dbReference type="EMBL" id="HBUE01286224">
    <property type="protein sequence ID" value="CAG6571608.1"/>
    <property type="molecule type" value="Transcribed_RNA"/>
</dbReference>
<name>A0A8D8JJ52_CULPI</name>
<proteinExistence type="predicted"/>
<evidence type="ECO:0000313" key="1">
    <source>
        <dbReference type="EMBL" id="CAG6571608.1"/>
    </source>
</evidence>
<reference evidence="1" key="1">
    <citation type="submission" date="2021-05" db="EMBL/GenBank/DDBJ databases">
        <authorList>
            <person name="Alioto T."/>
            <person name="Alioto T."/>
            <person name="Gomez Garrido J."/>
        </authorList>
    </citation>
    <scope>NUCLEOTIDE SEQUENCE</scope>
</reference>
<sequence length="108" mass="12953">MTIWMVKRPRAVFKKGDIFSPQNQNENQQNIAFHCLERSAAPLFMSQNLRSPFSKVFSIVEIFHWFRNFHLKSHFQKKKIISKFSSQFKSPPRLNTMTKRKLAHKHTY</sequence>
<dbReference type="AlphaFoldDB" id="A0A8D8JJ52"/>